<reference evidence="9" key="1">
    <citation type="submission" date="2014-03" db="EMBL/GenBank/DDBJ databases">
        <authorList>
            <person name="Casaregola S."/>
        </authorList>
    </citation>
    <scope>NUCLEOTIDE SEQUENCE [LARGE SCALE GENOMIC DNA]</scope>
    <source>
        <strain evidence="9">CLIB 918</strain>
    </source>
</reference>
<feature type="compositionally biased region" description="Basic and acidic residues" evidence="7">
    <location>
        <begin position="166"/>
        <end position="182"/>
    </location>
</feature>
<name>A0A0J9X8K1_GEOCN</name>
<evidence type="ECO:0000259" key="8">
    <source>
        <dbReference type="PROSITE" id="PS50048"/>
    </source>
</evidence>
<dbReference type="SMART" id="SM00066">
    <property type="entry name" value="GAL4"/>
    <property type="match status" value="1"/>
</dbReference>
<feature type="compositionally biased region" description="Pro residues" evidence="7">
    <location>
        <begin position="781"/>
        <end position="792"/>
    </location>
</feature>
<keyword evidence="5" id="KW-0804">Transcription</keyword>
<dbReference type="GO" id="GO:0006351">
    <property type="term" value="P:DNA-templated transcription"/>
    <property type="evidence" value="ECO:0007669"/>
    <property type="project" value="InterPro"/>
</dbReference>
<feature type="compositionally biased region" description="Polar residues" evidence="7">
    <location>
        <begin position="22"/>
        <end position="41"/>
    </location>
</feature>
<evidence type="ECO:0000256" key="2">
    <source>
        <dbReference type="ARBA" id="ARBA00022723"/>
    </source>
</evidence>
<dbReference type="GO" id="GO:0000981">
    <property type="term" value="F:DNA-binding transcription factor activity, RNA polymerase II-specific"/>
    <property type="evidence" value="ECO:0007669"/>
    <property type="project" value="InterPro"/>
</dbReference>
<dbReference type="OrthoDB" id="4064873at2759"/>
<dbReference type="SMART" id="SM00906">
    <property type="entry name" value="Fungal_trans"/>
    <property type="match status" value="1"/>
</dbReference>
<dbReference type="PANTHER" id="PTHR47540">
    <property type="entry name" value="THIAMINE REPRESSIBLE GENES REGULATORY PROTEIN THI5"/>
    <property type="match status" value="1"/>
</dbReference>
<evidence type="ECO:0000256" key="1">
    <source>
        <dbReference type="ARBA" id="ARBA00004123"/>
    </source>
</evidence>
<evidence type="ECO:0000256" key="5">
    <source>
        <dbReference type="ARBA" id="ARBA00023163"/>
    </source>
</evidence>
<evidence type="ECO:0000256" key="3">
    <source>
        <dbReference type="ARBA" id="ARBA00023015"/>
    </source>
</evidence>
<accession>A0A0J9X8K1</accession>
<dbReference type="EMBL" id="CCBN010000005">
    <property type="protein sequence ID" value="CDO53580.1"/>
    <property type="molecule type" value="Genomic_DNA"/>
</dbReference>
<protein>
    <submittedName>
        <fullName evidence="9">Similar to Saccharomyces cerevisiae YMR019W STB4 Protein that binds Sin3p in a two-hybrid assay</fullName>
    </submittedName>
</protein>
<sequence>MAWNIYAKDGKTVSPNGGIGSAGSNSPDQPMNQDVSQQHNSKAAKSRIRVAKACDRCKRKKTKCDGVNPCHACVKHKLTCIYTPSVFAKTGSTGGTDGEDVDVTISATTLTAAVNAANNAKTIAEQKKAILEIKKPVIMAKLRDRITVLENDLARLANLMRAGGENAKRSSDDMVSDSDKNGRNTSIEEDENAKLLLGKPTQGIKEELSLLKRKRCEDNQTISNPYNDDVLTYMEAFPDGAQGIRTKMRYTRRFARTLPFRFGHVLMKDLSEESKKQVKIPRIQYYGWNMSGGHYLSPRKIKPYPDLLPASVAQSLIEYFFDKINPLHAVLHRPMFMKQFEVFQKDPTKKECRLFSAILHVVCAIAMRFTEVSENRTFEFGLEEQLFDDGHSTLQAFAFEWESVEIIQGFLLMTMYLRTCHRQPSAWACLGTALRMCAGMGLMHKAPIELCVSEYDVLKRRRVFWACFVMDRTLCMECGRHFSIREDEMSVPIPYKYVEDGWQTPISHALITLCIALGDLVYDKDLNLNSEELDSIKTRLLNWNDTVKVQGFANDLDLDQFRDLSPGLVGQFRLTYYNSLFFIHMRAVYGLIGIQWDSTFVDRQLYVECVIGVTTVASSLQRLGALKSPWWLTLSTIYHAGCVALLLIYNQTAVELMSTELRKIISIIQDIADDGRFIMARECLWSLKTLNHMMHMKLSQTMVKLRDIGMDHGPATINKGNFTAMGVLDSNGNEVLSIENMQNDMLPMNNDQDQDQQQQQQQQQEPQSMEQPEKFPLLFQAPPPMESTPKPAPSKNDPIMSLEWFDNWDWQMGSSMADYFATPMGGAAESGEANDSGIVGGIPHQQSVEGPGRPDDPSVGGYMDIQLQL</sequence>
<dbReference type="InterPro" id="IPR036864">
    <property type="entry name" value="Zn2-C6_fun-type_DNA-bd_sf"/>
</dbReference>
<dbReference type="GO" id="GO:0005634">
    <property type="term" value="C:nucleus"/>
    <property type="evidence" value="ECO:0007669"/>
    <property type="project" value="UniProtKB-SubCell"/>
</dbReference>
<dbReference type="InterPro" id="IPR001138">
    <property type="entry name" value="Zn2Cys6_DnaBD"/>
</dbReference>
<comment type="caution">
    <text evidence="9">The sequence shown here is derived from an EMBL/GenBank/DDBJ whole genome shotgun (WGS) entry which is preliminary data.</text>
</comment>
<dbReference type="InterPro" id="IPR007219">
    <property type="entry name" value="XnlR_reg_dom"/>
</dbReference>
<evidence type="ECO:0000256" key="4">
    <source>
        <dbReference type="ARBA" id="ARBA00023125"/>
    </source>
</evidence>
<proteinExistence type="predicted"/>
<dbReference type="InterPro" id="IPR051711">
    <property type="entry name" value="Stress_Response_Reg"/>
</dbReference>
<dbReference type="Pfam" id="PF00172">
    <property type="entry name" value="Zn_clus"/>
    <property type="match status" value="1"/>
</dbReference>
<dbReference type="STRING" id="1173061.A0A0J9X8K1"/>
<evidence type="ECO:0000256" key="7">
    <source>
        <dbReference type="SAM" id="MobiDB-lite"/>
    </source>
</evidence>
<evidence type="ECO:0000313" key="9">
    <source>
        <dbReference type="EMBL" id="CDO53580.1"/>
    </source>
</evidence>
<dbReference type="Pfam" id="PF04082">
    <property type="entry name" value="Fungal_trans"/>
    <property type="match status" value="1"/>
</dbReference>
<feature type="domain" description="Zn(2)-C6 fungal-type" evidence="8">
    <location>
        <begin position="53"/>
        <end position="82"/>
    </location>
</feature>
<dbReference type="SUPFAM" id="SSF57701">
    <property type="entry name" value="Zn2/Cys6 DNA-binding domain"/>
    <property type="match status" value="1"/>
</dbReference>
<gene>
    <name evidence="9" type="ORF">BN980_GECA05s03981g</name>
</gene>
<feature type="region of interest" description="Disordered" evidence="7">
    <location>
        <begin position="745"/>
        <end position="798"/>
    </location>
</feature>
<keyword evidence="4" id="KW-0238">DNA-binding</keyword>
<dbReference type="GO" id="GO:0043565">
    <property type="term" value="F:sequence-specific DNA binding"/>
    <property type="evidence" value="ECO:0007669"/>
    <property type="project" value="TreeGrafter"/>
</dbReference>
<dbReference type="GO" id="GO:0008270">
    <property type="term" value="F:zinc ion binding"/>
    <property type="evidence" value="ECO:0007669"/>
    <property type="project" value="InterPro"/>
</dbReference>
<dbReference type="PROSITE" id="PS50048">
    <property type="entry name" value="ZN2_CY6_FUNGAL_2"/>
    <property type="match status" value="1"/>
</dbReference>
<keyword evidence="2" id="KW-0479">Metal-binding</keyword>
<dbReference type="Proteomes" id="UP000242525">
    <property type="component" value="Unassembled WGS sequence"/>
</dbReference>
<keyword evidence="6" id="KW-0539">Nucleus</keyword>
<dbReference type="PANTHER" id="PTHR47540:SF2">
    <property type="entry name" value="ZN(II)2CYS6 TRANSCRIPTION FACTOR (EUROFUNG)"/>
    <property type="match status" value="1"/>
</dbReference>
<keyword evidence="3" id="KW-0805">Transcription regulation</keyword>
<dbReference type="CDD" id="cd00067">
    <property type="entry name" value="GAL4"/>
    <property type="match status" value="1"/>
</dbReference>
<dbReference type="AlphaFoldDB" id="A0A0J9X8K1"/>
<comment type="subcellular location">
    <subcellularLocation>
        <location evidence="1">Nucleus</location>
    </subcellularLocation>
</comment>
<dbReference type="PROSITE" id="PS00463">
    <property type="entry name" value="ZN2_CY6_FUNGAL_1"/>
    <property type="match status" value="1"/>
</dbReference>
<keyword evidence="10" id="KW-1185">Reference proteome</keyword>
<dbReference type="Gene3D" id="4.10.240.10">
    <property type="entry name" value="Zn(2)-C6 fungal-type DNA-binding domain"/>
    <property type="match status" value="1"/>
</dbReference>
<feature type="region of interest" description="Disordered" evidence="7">
    <location>
        <begin position="828"/>
        <end position="869"/>
    </location>
</feature>
<organism evidence="9 10">
    <name type="scientific">Geotrichum candidum</name>
    <name type="common">Oospora lactis</name>
    <name type="synonym">Dipodascus geotrichum</name>
    <dbReference type="NCBI Taxonomy" id="1173061"/>
    <lineage>
        <taxon>Eukaryota</taxon>
        <taxon>Fungi</taxon>
        <taxon>Dikarya</taxon>
        <taxon>Ascomycota</taxon>
        <taxon>Saccharomycotina</taxon>
        <taxon>Dipodascomycetes</taxon>
        <taxon>Dipodascales</taxon>
        <taxon>Dipodascaceae</taxon>
        <taxon>Geotrichum</taxon>
    </lineage>
</organism>
<feature type="region of interest" description="Disordered" evidence="7">
    <location>
        <begin position="164"/>
        <end position="191"/>
    </location>
</feature>
<feature type="compositionally biased region" description="Low complexity" evidence="7">
    <location>
        <begin position="745"/>
        <end position="770"/>
    </location>
</feature>
<evidence type="ECO:0000256" key="6">
    <source>
        <dbReference type="ARBA" id="ARBA00023242"/>
    </source>
</evidence>
<feature type="region of interest" description="Disordered" evidence="7">
    <location>
        <begin position="14"/>
        <end position="44"/>
    </location>
</feature>
<evidence type="ECO:0000313" key="10">
    <source>
        <dbReference type="Proteomes" id="UP000242525"/>
    </source>
</evidence>
<dbReference type="CDD" id="cd12148">
    <property type="entry name" value="fungal_TF_MHR"/>
    <property type="match status" value="1"/>
</dbReference>
<dbReference type="GO" id="GO:0045944">
    <property type="term" value="P:positive regulation of transcription by RNA polymerase II"/>
    <property type="evidence" value="ECO:0007669"/>
    <property type="project" value="TreeGrafter"/>
</dbReference>